<dbReference type="CDD" id="cd00333">
    <property type="entry name" value="MIP"/>
    <property type="match status" value="1"/>
</dbReference>
<dbReference type="GO" id="GO:0015250">
    <property type="term" value="F:water channel activity"/>
    <property type="evidence" value="ECO:0007669"/>
    <property type="project" value="TreeGrafter"/>
</dbReference>
<comment type="catalytic activity">
    <reaction evidence="8">
        <text>H2O(in) = H2O(out)</text>
        <dbReference type="Rhea" id="RHEA:29667"/>
        <dbReference type="ChEBI" id="CHEBI:15377"/>
    </reaction>
</comment>
<dbReference type="PANTHER" id="PTHR43829:SF9">
    <property type="entry name" value="AQUAPORIN-9"/>
    <property type="match status" value="1"/>
</dbReference>
<dbReference type="AlphaFoldDB" id="A0A5C3QU01"/>
<evidence type="ECO:0000256" key="8">
    <source>
        <dbReference type="ARBA" id="ARBA00034651"/>
    </source>
</evidence>
<keyword evidence="13" id="KW-1185">Reference proteome</keyword>
<reference evidence="12 13" key="1">
    <citation type="journal article" date="2019" name="Nat. Ecol. Evol.">
        <title>Megaphylogeny resolves global patterns of mushroom evolution.</title>
        <authorList>
            <person name="Varga T."/>
            <person name="Krizsan K."/>
            <person name="Foldi C."/>
            <person name="Dima B."/>
            <person name="Sanchez-Garcia M."/>
            <person name="Sanchez-Ramirez S."/>
            <person name="Szollosi G.J."/>
            <person name="Szarkandi J.G."/>
            <person name="Papp V."/>
            <person name="Albert L."/>
            <person name="Andreopoulos W."/>
            <person name="Angelini C."/>
            <person name="Antonin V."/>
            <person name="Barry K.W."/>
            <person name="Bougher N.L."/>
            <person name="Buchanan P."/>
            <person name="Buyck B."/>
            <person name="Bense V."/>
            <person name="Catcheside P."/>
            <person name="Chovatia M."/>
            <person name="Cooper J."/>
            <person name="Damon W."/>
            <person name="Desjardin D."/>
            <person name="Finy P."/>
            <person name="Geml J."/>
            <person name="Haridas S."/>
            <person name="Hughes K."/>
            <person name="Justo A."/>
            <person name="Karasinski D."/>
            <person name="Kautmanova I."/>
            <person name="Kiss B."/>
            <person name="Kocsube S."/>
            <person name="Kotiranta H."/>
            <person name="LaButti K.M."/>
            <person name="Lechner B.E."/>
            <person name="Liimatainen K."/>
            <person name="Lipzen A."/>
            <person name="Lukacs Z."/>
            <person name="Mihaltcheva S."/>
            <person name="Morgado L.N."/>
            <person name="Niskanen T."/>
            <person name="Noordeloos M.E."/>
            <person name="Ohm R.A."/>
            <person name="Ortiz-Santana B."/>
            <person name="Ovrebo C."/>
            <person name="Racz N."/>
            <person name="Riley R."/>
            <person name="Savchenko A."/>
            <person name="Shiryaev A."/>
            <person name="Soop K."/>
            <person name="Spirin V."/>
            <person name="Szebenyi C."/>
            <person name="Tomsovsky M."/>
            <person name="Tulloss R.E."/>
            <person name="Uehling J."/>
            <person name="Grigoriev I.V."/>
            <person name="Vagvolgyi C."/>
            <person name="Papp T."/>
            <person name="Martin F.M."/>
            <person name="Miettinen O."/>
            <person name="Hibbett D.S."/>
            <person name="Nagy L.G."/>
        </authorList>
    </citation>
    <scope>NUCLEOTIDE SEQUENCE [LARGE SCALE GENOMIC DNA]</scope>
    <source>
        <strain evidence="12 13">CBS 309.79</strain>
    </source>
</reference>
<dbReference type="PANTHER" id="PTHR43829">
    <property type="entry name" value="AQUAPORIN OR AQUAGLYCEROPORIN RELATED"/>
    <property type="match status" value="1"/>
</dbReference>
<dbReference type="OrthoDB" id="3222at2759"/>
<evidence type="ECO:0000256" key="3">
    <source>
        <dbReference type="ARBA" id="ARBA00022448"/>
    </source>
</evidence>
<dbReference type="InterPro" id="IPR022357">
    <property type="entry name" value="MIP_CS"/>
</dbReference>
<feature type="transmembrane region" description="Helical" evidence="11">
    <location>
        <begin position="47"/>
        <end position="64"/>
    </location>
</feature>
<keyword evidence="5" id="KW-0677">Repeat</keyword>
<feature type="transmembrane region" description="Helical" evidence="11">
    <location>
        <begin position="129"/>
        <end position="149"/>
    </location>
</feature>
<dbReference type="InterPro" id="IPR050363">
    <property type="entry name" value="MIP/Aquaporin"/>
</dbReference>
<gene>
    <name evidence="12" type="ORF">BDV98DRAFT_593001</name>
</gene>
<dbReference type="InterPro" id="IPR023271">
    <property type="entry name" value="Aquaporin-like"/>
</dbReference>
<feature type="transmembrane region" description="Helical" evidence="11">
    <location>
        <begin position="187"/>
        <end position="205"/>
    </location>
</feature>
<proteinExistence type="inferred from homology"/>
<keyword evidence="7 11" id="KW-0472">Membrane</keyword>
<dbReference type="GO" id="GO:0015254">
    <property type="term" value="F:glycerol channel activity"/>
    <property type="evidence" value="ECO:0007669"/>
    <property type="project" value="TreeGrafter"/>
</dbReference>
<evidence type="ECO:0000256" key="1">
    <source>
        <dbReference type="ARBA" id="ARBA00004141"/>
    </source>
</evidence>
<feature type="transmembrane region" description="Helical" evidence="11">
    <location>
        <begin position="84"/>
        <end position="108"/>
    </location>
</feature>
<dbReference type="SUPFAM" id="SSF81338">
    <property type="entry name" value="Aquaporin-like"/>
    <property type="match status" value="1"/>
</dbReference>
<evidence type="ECO:0000256" key="5">
    <source>
        <dbReference type="ARBA" id="ARBA00022737"/>
    </source>
</evidence>
<dbReference type="InterPro" id="IPR000425">
    <property type="entry name" value="MIP"/>
</dbReference>
<organism evidence="12 13">
    <name type="scientific">Pterulicium gracile</name>
    <dbReference type="NCBI Taxonomy" id="1884261"/>
    <lineage>
        <taxon>Eukaryota</taxon>
        <taxon>Fungi</taxon>
        <taxon>Dikarya</taxon>
        <taxon>Basidiomycota</taxon>
        <taxon>Agaricomycotina</taxon>
        <taxon>Agaricomycetes</taxon>
        <taxon>Agaricomycetidae</taxon>
        <taxon>Agaricales</taxon>
        <taxon>Pleurotineae</taxon>
        <taxon>Pterulaceae</taxon>
        <taxon>Pterulicium</taxon>
    </lineage>
</organism>
<feature type="transmembrane region" description="Helical" evidence="11">
    <location>
        <begin position="217"/>
        <end position="240"/>
    </location>
</feature>
<dbReference type="FunFam" id="1.20.1080.10:FF:000027">
    <property type="entry name" value="MIP aquaporin"/>
    <property type="match status" value="1"/>
</dbReference>
<evidence type="ECO:0000256" key="7">
    <source>
        <dbReference type="ARBA" id="ARBA00023136"/>
    </source>
</evidence>
<comment type="similarity">
    <text evidence="2 9">Belongs to the MIP/aquaporin (TC 1.A.8) family.</text>
</comment>
<evidence type="ECO:0000256" key="6">
    <source>
        <dbReference type="ARBA" id="ARBA00022989"/>
    </source>
</evidence>
<evidence type="ECO:0000256" key="11">
    <source>
        <dbReference type="SAM" id="Phobius"/>
    </source>
</evidence>
<dbReference type="PROSITE" id="PS00221">
    <property type="entry name" value="MIP"/>
    <property type="match status" value="1"/>
</dbReference>
<dbReference type="Proteomes" id="UP000305067">
    <property type="component" value="Unassembled WGS sequence"/>
</dbReference>
<keyword evidence="6 11" id="KW-1133">Transmembrane helix</keyword>
<evidence type="ECO:0000256" key="10">
    <source>
        <dbReference type="SAM" id="MobiDB-lite"/>
    </source>
</evidence>
<comment type="subcellular location">
    <subcellularLocation>
        <location evidence="1">Membrane</location>
        <topology evidence="1">Multi-pass membrane protein</topology>
    </subcellularLocation>
</comment>
<keyword evidence="3 9" id="KW-0813">Transport</keyword>
<accession>A0A5C3QU01</accession>
<evidence type="ECO:0000313" key="13">
    <source>
        <dbReference type="Proteomes" id="UP000305067"/>
    </source>
</evidence>
<dbReference type="GO" id="GO:0005886">
    <property type="term" value="C:plasma membrane"/>
    <property type="evidence" value="ECO:0007669"/>
    <property type="project" value="TreeGrafter"/>
</dbReference>
<dbReference type="NCBIfam" id="TIGR00861">
    <property type="entry name" value="MIP"/>
    <property type="match status" value="1"/>
</dbReference>
<dbReference type="PRINTS" id="PR02019">
    <property type="entry name" value="AQUAPORIN7"/>
</dbReference>
<dbReference type="PRINTS" id="PR00783">
    <property type="entry name" value="MINTRINSICP"/>
</dbReference>
<protein>
    <submittedName>
        <fullName evidence="12">Aquaporin</fullName>
    </submittedName>
</protein>
<dbReference type="STRING" id="1884261.A0A5C3QU01"/>
<evidence type="ECO:0000256" key="9">
    <source>
        <dbReference type="RuleBase" id="RU000477"/>
    </source>
</evidence>
<name>A0A5C3QU01_9AGAR</name>
<dbReference type="EMBL" id="ML178824">
    <property type="protein sequence ID" value="TFL01774.1"/>
    <property type="molecule type" value="Genomic_DNA"/>
</dbReference>
<dbReference type="Pfam" id="PF00230">
    <property type="entry name" value="MIP"/>
    <property type="match status" value="1"/>
</dbReference>
<evidence type="ECO:0000313" key="12">
    <source>
        <dbReference type="EMBL" id="TFL01774.1"/>
    </source>
</evidence>
<sequence>MSTKDNTSHSEHHSKMGSEDSQEEHYPPQYIEYPNRWARLRGPMREYFAEFLGVAILIFFGNGVNNQVVLSTNPAVSADQKGSYLSISFGWGIGTAMGVWVSGAISGGHINPAVTLALATWRDFPWKKVPGYILAQVLGGLVGAALTYANYHQAITLFEGGPDIRTAATAGLYTTYPIDYISNLSCFWSEFLGTAVLLIVVLALGDKRNLPPPSGTVPLVLLFLILGIGMSWGMQTAYAINPARDLGPRLLLSMVGYGSQVYTFRNHYWIWCPILAPIIGAQAGCMVYDGLLYTGDESLVNRPDKKARQQQLHAAPSERNPMPAGGRDAV</sequence>
<feature type="region of interest" description="Disordered" evidence="10">
    <location>
        <begin position="304"/>
        <end position="330"/>
    </location>
</feature>
<evidence type="ECO:0000256" key="2">
    <source>
        <dbReference type="ARBA" id="ARBA00006175"/>
    </source>
</evidence>
<keyword evidence="4 9" id="KW-0812">Transmembrane</keyword>
<dbReference type="Gene3D" id="1.20.1080.10">
    <property type="entry name" value="Glycerol uptake facilitator protein"/>
    <property type="match status" value="1"/>
</dbReference>
<feature type="region of interest" description="Disordered" evidence="10">
    <location>
        <begin position="1"/>
        <end position="25"/>
    </location>
</feature>
<evidence type="ECO:0000256" key="4">
    <source>
        <dbReference type="ARBA" id="ARBA00022692"/>
    </source>
</evidence>